<comment type="caution">
    <text evidence="1">The sequence shown here is derived from an EMBL/GenBank/DDBJ whole genome shotgun (WGS) entry which is preliminary data.</text>
</comment>
<reference evidence="1 2" key="1">
    <citation type="submission" date="2024-10" db="EMBL/GenBank/DDBJ databases">
        <authorList>
            <person name="Sang B.-I."/>
            <person name="Prabhaharan D."/>
        </authorList>
    </citation>
    <scope>NUCLEOTIDE SEQUENCE [LARGE SCALE GENOMIC DNA]</scope>
    <source>
        <strain evidence="1 2">MH</strain>
    </source>
</reference>
<protein>
    <submittedName>
        <fullName evidence="1">Uncharacterized protein</fullName>
    </submittedName>
</protein>
<evidence type="ECO:0000313" key="1">
    <source>
        <dbReference type="EMBL" id="MFG6274174.1"/>
    </source>
</evidence>
<organism evidence="1 2">
    <name type="scientific">Megasphaera hexanoica</name>
    <dbReference type="NCBI Taxonomy" id="1675036"/>
    <lineage>
        <taxon>Bacteria</taxon>
        <taxon>Bacillati</taxon>
        <taxon>Bacillota</taxon>
        <taxon>Negativicutes</taxon>
        <taxon>Veillonellales</taxon>
        <taxon>Veillonellaceae</taxon>
        <taxon>Megasphaera</taxon>
    </lineage>
</organism>
<gene>
    <name evidence="1" type="ORF">ACGTZG_13365</name>
</gene>
<evidence type="ECO:0000313" key="2">
    <source>
        <dbReference type="Proteomes" id="UP001605989"/>
    </source>
</evidence>
<proteinExistence type="predicted"/>
<dbReference type="EMBL" id="JBIEKR010000014">
    <property type="protein sequence ID" value="MFG6274174.1"/>
    <property type="molecule type" value="Genomic_DNA"/>
</dbReference>
<sequence length="47" mass="5916">MYELKEIGHAYLLSDKVYPDYYLTVLFDEQDQVWMIRYQRNYKYELA</sequence>
<accession>A0ABW7DSS1</accession>
<dbReference type="Proteomes" id="UP001605989">
    <property type="component" value="Unassembled WGS sequence"/>
</dbReference>
<name>A0ABW7DSS1_9FIRM</name>
<keyword evidence="2" id="KW-1185">Reference proteome</keyword>